<proteinExistence type="predicted"/>
<evidence type="ECO:0000256" key="1">
    <source>
        <dbReference type="SAM" id="MobiDB-lite"/>
    </source>
</evidence>
<evidence type="ECO:0000313" key="2">
    <source>
        <dbReference type="EnsemblPlants" id="OMERI02G24370.1"/>
    </source>
</evidence>
<dbReference type="AlphaFoldDB" id="A0A0E0CNP9"/>
<dbReference type="HOGENOM" id="CLU_1430127_0_0_1"/>
<dbReference type="Gramene" id="OMERI02G24370.1">
    <property type="protein sequence ID" value="OMERI02G24370.1"/>
    <property type="gene ID" value="OMERI02G24370"/>
</dbReference>
<reference evidence="2" key="2">
    <citation type="submission" date="2018-05" db="EMBL/GenBank/DDBJ databases">
        <title>OmerRS3 (Oryza meridionalis Reference Sequence Version 3).</title>
        <authorList>
            <person name="Zhang J."/>
            <person name="Kudrna D."/>
            <person name="Lee S."/>
            <person name="Talag J."/>
            <person name="Welchert J."/>
            <person name="Wing R.A."/>
        </authorList>
    </citation>
    <scope>NUCLEOTIDE SEQUENCE [LARGE SCALE GENOMIC DNA]</scope>
    <source>
        <strain evidence="2">cv. OR44</strain>
    </source>
</reference>
<sequence>MCCCRNHNVPTAPAHVGSQWKFRGIEATATPARSRVGTYRIQRKTARADRYSRPQAAAHLLLLLVWLPMRQCQPPPMHPYMDRPIAAKRDGQLAASSDRHKRCPIELIRLRPAADTGASRASPRGRSRRATPAATRTYADTRVPTGSTTTVHTLLPAPKATVRRMSVHADAQLRPRAYVSFLGTLPALIV</sequence>
<feature type="region of interest" description="Disordered" evidence="1">
    <location>
        <begin position="114"/>
        <end position="136"/>
    </location>
</feature>
<organism evidence="2">
    <name type="scientific">Oryza meridionalis</name>
    <dbReference type="NCBI Taxonomy" id="40149"/>
    <lineage>
        <taxon>Eukaryota</taxon>
        <taxon>Viridiplantae</taxon>
        <taxon>Streptophyta</taxon>
        <taxon>Embryophyta</taxon>
        <taxon>Tracheophyta</taxon>
        <taxon>Spermatophyta</taxon>
        <taxon>Magnoliopsida</taxon>
        <taxon>Liliopsida</taxon>
        <taxon>Poales</taxon>
        <taxon>Poaceae</taxon>
        <taxon>BOP clade</taxon>
        <taxon>Oryzoideae</taxon>
        <taxon>Oryzeae</taxon>
        <taxon>Oryzinae</taxon>
        <taxon>Oryza</taxon>
    </lineage>
</organism>
<protein>
    <submittedName>
        <fullName evidence="2">Uncharacterized protein</fullName>
    </submittedName>
</protein>
<dbReference type="Proteomes" id="UP000008021">
    <property type="component" value="Chromosome 2"/>
</dbReference>
<dbReference type="EnsemblPlants" id="OMERI02G24370.1">
    <property type="protein sequence ID" value="OMERI02G24370.1"/>
    <property type="gene ID" value="OMERI02G24370"/>
</dbReference>
<name>A0A0E0CNP9_9ORYZ</name>
<evidence type="ECO:0000313" key="3">
    <source>
        <dbReference type="Proteomes" id="UP000008021"/>
    </source>
</evidence>
<keyword evidence="3" id="KW-1185">Reference proteome</keyword>
<accession>A0A0E0CNP9</accession>
<reference evidence="2" key="1">
    <citation type="submission" date="2015-04" db="UniProtKB">
        <authorList>
            <consortium name="EnsemblPlants"/>
        </authorList>
    </citation>
    <scope>IDENTIFICATION</scope>
</reference>